<evidence type="ECO:0000256" key="1">
    <source>
        <dbReference type="ARBA" id="ARBA00004141"/>
    </source>
</evidence>
<keyword evidence="4" id="KW-0472">Membrane</keyword>
<keyword evidence="8" id="KW-1185">Reference proteome</keyword>
<dbReference type="GO" id="GO:0055085">
    <property type="term" value="P:transmembrane transport"/>
    <property type="evidence" value="ECO:0007669"/>
    <property type="project" value="InterPro"/>
</dbReference>
<dbReference type="Pfam" id="PF01699">
    <property type="entry name" value="Na_Ca_ex"/>
    <property type="match status" value="1"/>
</dbReference>
<reference evidence="7 8" key="1">
    <citation type="submission" date="2019-05" db="EMBL/GenBank/DDBJ databases">
        <title>The Complete Genome Sequence of the n-alkane-degrading Desulfoglaeba alkanexedens ALDC reveals multiple alkylsuccinate synthase gene clusters.</title>
        <authorList>
            <person name="Callaghan A.V."/>
            <person name="Davidova I.A."/>
            <person name="Duncan K.E."/>
            <person name="Morris B."/>
            <person name="McInerney M.J."/>
        </authorList>
    </citation>
    <scope>NUCLEOTIDE SEQUENCE [LARGE SCALE GENOMIC DNA]</scope>
    <source>
        <strain evidence="7 8">ALDC</strain>
    </source>
</reference>
<dbReference type="AlphaFoldDB" id="A0A4P8L1N3"/>
<dbReference type="KEGG" id="dax:FDQ92_06080"/>
<name>A0A4P8L1N3_9BACT</name>
<dbReference type="Proteomes" id="UP000298602">
    <property type="component" value="Chromosome"/>
</dbReference>
<dbReference type="OrthoDB" id="9794225at2"/>
<keyword evidence="3" id="KW-1133">Transmembrane helix</keyword>
<dbReference type="InterPro" id="IPR044880">
    <property type="entry name" value="NCX_ion-bd_dom_sf"/>
</dbReference>
<protein>
    <recommendedName>
        <fullName evidence="6">Sodium/calcium exchanger membrane region domain-containing protein</fullName>
    </recommendedName>
</protein>
<feature type="region of interest" description="Disordered" evidence="5">
    <location>
        <begin position="14"/>
        <end position="59"/>
    </location>
</feature>
<dbReference type="InterPro" id="IPR004837">
    <property type="entry name" value="NaCa_Exmemb"/>
</dbReference>
<proteinExistence type="predicted"/>
<accession>A0A4P8L1N3</accession>
<evidence type="ECO:0000259" key="6">
    <source>
        <dbReference type="Pfam" id="PF01699"/>
    </source>
</evidence>
<sequence length="120" mass="13090">MVEHQYLHRLPPGFQGCPRAAPRKRKGRSGRCWKLLPRPPHAHSTMRGGNFKTSRGSMDRCRPAEGIPIVATGTSIPEVAASIPAALRGQRDITVENVVGSNVFNLLGVLSASTLVWLRL</sequence>
<keyword evidence="2" id="KW-0812">Transmembrane</keyword>
<reference evidence="7 8" key="2">
    <citation type="submission" date="2019-05" db="EMBL/GenBank/DDBJ databases">
        <authorList>
            <person name="Suflita J.M."/>
            <person name="Marks C.R."/>
        </authorList>
    </citation>
    <scope>NUCLEOTIDE SEQUENCE [LARGE SCALE GENOMIC DNA]</scope>
    <source>
        <strain evidence="7 8">ALDC</strain>
    </source>
</reference>
<dbReference type="Gene3D" id="1.20.1420.30">
    <property type="entry name" value="NCX, central ion-binding region"/>
    <property type="match status" value="1"/>
</dbReference>
<evidence type="ECO:0000256" key="3">
    <source>
        <dbReference type="ARBA" id="ARBA00022989"/>
    </source>
</evidence>
<organism evidence="7 8">
    <name type="scientific">Desulfoglaeba alkanexedens ALDC</name>
    <dbReference type="NCBI Taxonomy" id="980445"/>
    <lineage>
        <taxon>Bacteria</taxon>
        <taxon>Pseudomonadati</taxon>
        <taxon>Thermodesulfobacteriota</taxon>
        <taxon>Syntrophobacteria</taxon>
        <taxon>Syntrophobacterales</taxon>
        <taxon>Syntrophobacteraceae</taxon>
        <taxon>Desulfoglaeba</taxon>
    </lineage>
</organism>
<evidence type="ECO:0000313" key="7">
    <source>
        <dbReference type="EMBL" id="QCQ21787.1"/>
    </source>
</evidence>
<evidence type="ECO:0000256" key="2">
    <source>
        <dbReference type="ARBA" id="ARBA00022692"/>
    </source>
</evidence>
<gene>
    <name evidence="7" type="ORF">FDQ92_06080</name>
</gene>
<evidence type="ECO:0000256" key="5">
    <source>
        <dbReference type="SAM" id="MobiDB-lite"/>
    </source>
</evidence>
<feature type="compositionally biased region" description="Basic residues" evidence="5">
    <location>
        <begin position="21"/>
        <end position="31"/>
    </location>
</feature>
<comment type="subcellular location">
    <subcellularLocation>
        <location evidence="1">Membrane</location>
        <topology evidence="1">Multi-pass membrane protein</topology>
    </subcellularLocation>
</comment>
<evidence type="ECO:0000313" key="8">
    <source>
        <dbReference type="Proteomes" id="UP000298602"/>
    </source>
</evidence>
<dbReference type="GO" id="GO:0016020">
    <property type="term" value="C:membrane"/>
    <property type="evidence" value="ECO:0007669"/>
    <property type="project" value="UniProtKB-SubCell"/>
</dbReference>
<feature type="domain" description="Sodium/calcium exchanger membrane region" evidence="6">
    <location>
        <begin position="66"/>
        <end position="116"/>
    </location>
</feature>
<evidence type="ECO:0000256" key="4">
    <source>
        <dbReference type="ARBA" id="ARBA00023136"/>
    </source>
</evidence>
<dbReference type="EMBL" id="CP040098">
    <property type="protein sequence ID" value="QCQ21787.1"/>
    <property type="molecule type" value="Genomic_DNA"/>
</dbReference>